<feature type="region of interest" description="Disordered" evidence="1">
    <location>
        <begin position="119"/>
        <end position="138"/>
    </location>
</feature>
<sequence length="138" mass="14943">MLTGQEEDAELRDRREGGCLPTACCSPERLGWKPQLCGAQRLRGTGTHRGGRRGGPPFWLPAARPHGCLALFLCPLAPFLLGLRSPLSPWGSQRHCLSPRRQRGLIEPPPAAYTHTCTHTLSTSQGKGSPAGQGKQEK</sequence>
<evidence type="ECO:0000256" key="1">
    <source>
        <dbReference type="SAM" id="MobiDB-lite"/>
    </source>
</evidence>
<keyword evidence="3" id="KW-1185">Reference proteome</keyword>
<evidence type="ECO:0000313" key="2">
    <source>
        <dbReference type="EMBL" id="KAF6290920.1"/>
    </source>
</evidence>
<reference evidence="2 3" key="1">
    <citation type="journal article" date="2020" name="Nature">
        <title>Six reference-quality genomes reveal evolution of bat adaptations.</title>
        <authorList>
            <person name="Jebb D."/>
            <person name="Huang Z."/>
            <person name="Pippel M."/>
            <person name="Hughes G.M."/>
            <person name="Lavrichenko K."/>
            <person name="Devanna P."/>
            <person name="Winkler S."/>
            <person name="Jermiin L.S."/>
            <person name="Skirmuntt E.C."/>
            <person name="Katzourakis A."/>
            <person name="Burkitt-Gray L."/>
            <person name="Ray D.A."/>
            <person name="Sullivan K.A.M."/>
            <person name="Roscito J.G."/>
            <person name="Kirilenko B.M."/>
            <person name="Davalos L.M."/>
            <person name="Corthals A.P."/>
            <person name="Power M.L."/>
            <person name="Jones G."/>
            <person name="Ransome R.D."/>
            <person name="Dechmann D.K.N."/>
            <person name="Locatelli A.G."/>
            <person name="Puechmaille S.J."/>
            <person name="Fedrigo O."/>
            <person name="Jarvis E.D."/>
            <person name="Hiller M."/>
            <person name="Vernes S.C."/>
            <person name="Myers E.W."/>
            <person name="Teeling E.C."/>
        </authorList>
    </citation>
    <scope>NUCLEOTIDE SEQUENCE [LARGE SCALE GENOMIC DNA]</scope>
    <source>
        <strain evidence="2">MMyoMyo1</strain>
        <tissue evidence="2">Flight muscle</tissue>
    </source>
</reference>
<dbReference type="EMBL" id="JABWUV010000018">
    <property type="protein sequence ID" value="KAF6290920.1"/>
    <property type="molecule type" value="Genomic_DNA"/>
</dbReference>
<gene>
    <name evidence="2" type="ORF">mMyoMyo1_009312</name>
</gene>
<dbReference type="Proteomes" id="UP000527355">
    <property type="component" value="Unassembled WGS sequence"/>
</dbReference>
<dbReference type="AlphaFoldDB" id="A0A7J7SRB8"/>
<comment type="caution">
    <text evidence="2">The sequence shown here is derived from an EMBL/GenBank/DDBJ whole genome shotgun (WGS) entry which is preliminary data.</text>
</comment>
<proteinExistence type="predicted"/>
<organism evidence="2 3">
    <name type="scientific">Myotis myotis</name>
    <name type="common">Greater mouse-eared bat</name>
    <name type="synonym">Vespertilio myotis</name>
    <dbReference type="NCBI Taxonomy" id="51298"/>
    <lineage>
        <taxon>Eukaryota</taxon>
        <taxon>Metazoa</taxon>
        <taxon>Chordata</taxon>
        <taxon>Craniata</taxon>
        <taxon>Vertebrata</taxon>
        <taxon>Euteleostomi</taxon>
        <taxon>Mammalia</taxon>
        <taxon>Eutheria</taxon>
        <taxon>Laurasiatheria</taxon>
        <taxon>Chiroptera</taxon>
        <taxon>Yangochiroptera</taxon>
        <taxon>Vespertilionidae</taxon>
        <taxon>Myotis</taxon>
    </lineage>
</organism>
<protein>
    <submittedName>
        <fullName evidence="2">Uncharacterized protein</fullName>
    </submittedName>
</protein>
<evidence type="ECO:0000313" key="3">
    <source>
        <dbReference type="Proteomes" id="UP000527355"/>
    </source>
</evidence>
<accession>A0A7J7SRB8</accession>
<name>A0A7J7SRB8_MYOMY</name>